<evidence type="ECO:0008006" key="4">
    <source>
        <dbReference type="Google" id="ProtNLM"/>
    </source>
</evidence>
<dbReference type="PANTHER" id="PTHR22941:SF26">
    <property type="entry name" value="SERPENTINE RECEPTOR, CLASS H"/>
    <property type="match status" value="1"/>
</dbReference>
<dbReference type="PANTHER" id="PTHR22941">
    <property type="entry name" value="SERPENTINE RECEPTOR"/>
    <property type="match status" value="1"/>
</dbReference>
<proteinExistence type="predicted"/>
<feature type="transmembrane region" description="Helical" evidence="1">
    <location>
        <begin position="12"/>
        <end position="34"/>
    </location>
</feature>
<keyword evidence="3" id="KW-1185">Reference proteome</keyword>
<dbReference type="Pfam" id="PF10318">
    <property type="entry name" value="7TM_GPCR_Srh"/>
    <property type="match status" value="1"/>
</dbReference>
<feature type="transmembrane region" description="Helical" evidence="1">
    <location>
        <begin position="40"/>
        <end position="67"/>
    </location>
</feature>
<keyword evidence="1" id="KW-1133">Transmembrane helix</keyword>
<dbReference type="EMBL" id="BTRK01000004">
    <property type="protein sequence ID" value="GMR49483.1"/>
    <property type="molecule type" value="Genomic_DNA"/>
</dbReference>
<comment type="caution">
    <text evidence="2">The sequence shown here is derived from an EMBL/GenBank/DDBJ whole genome shotgun (WGS) entry which is preliminary data.</text>
</comment>
<evidence type="ECO:0000313" key="2">
    <source>
        <dbReference type="EMBL" id="GMR49483.1"/>
    </source>
</evidence>
<accession>A0AAN5I2G8</accession>
<evidence type="ECO:0000313" key="3">
    <source>
        <dbReference type="Proteomes" id="UP001328107"/>
    </source>
</evidence>
<organism evidence="2 3">
    <name type="scientific">Pristionchus mayeri</name>
    <dbReference type="NCBI Taxonomy" id="1317129"/>
    <lineage>
        <taxon>Eukaryota</taxon>
        <taxon>Metazoa</taxon>
        <taxon>Ecdysozoa</taxon>
        <taxon>Nematoda</taxon>
        <taxon>Chromadorea</taxon>
        <taxon>Rhabditida</taxon>
        <taxon>Rhabditina</taxon>
        <taxon>Diplogasteromorpha</taxon>
        <taxon>Diplogasteroidea</taxon>
        <taxon>Neodiplogasteridae</taxon>
        <taxon>Pristionchus</taxon>
    </lineage>
</organism>
<sequence>ESTKLLIRKSLIRLFTQVNVPLLFIVFPCIVGFIQAATRIFPFLAVVYVIQIFHLHPIAHNFVLLFLMPTYRRAIMQSFRKAS</sequence>
<keyword evidence="1" id="KW-0812">Transmembrane</keyword>
<keyword evidence="1" id="KW-0472">Membrane</keyword>
<evidence type="ECO:0000256" key="1">
    <source>
        <dbReference type="SAM" id="Phobius"/>
    </source>
</evidence>
<name>A0AAN5I2G8_9BILA</name>
<dbReference type="AlphaFoldDB" id="A0AAN5I2G8"/>
<protein>
    <recommendedName>
        <fullName evidence="4">G protein-coupled receptor</fullName>
    </recommendedName>
</protein>
<dbReference type="InterPro" id="IPR019422">
    <property type="entry name" value="7TM_GPCR_serpentine_rcpt_Srh"/>
</dbReference>
<gene>
    <name evidence="2" type="ORF">PMAYCL1PPCAC_19678</name>
</gene>
<feature type="non-terminal residue" evidence="2">
    <location>
        <position position="83"/>
    </location>
</feature>
<dbReference type="Proteomes" id="UP001328107">
    <property type="component" value="Unassembled WGS sequence"/>
</dbReference>
<feature type="non-terminal residue" evidence="2">
    <location>
        <position position="1"/>
    </location>
</feature>
<dbReference type="InterPro" id="IPR053220">
    <property type="entry name" value="Nematode_rcpt-like_serp_H"/>
</dbReference>
<reference evidence="3" key="1">
    <citation type="submission" date="2022-10" db="EMBL/GenBank/DDBJ databases">
        <title>Genome assembly of Pristionchus species.</title>
        <authorList>
            <person name="Yoshida K."/>
            <person name="Sommer R.J."/>
        </authorList>
    </citation>
    <scope>NUCLEOTIDE SEQUENCE [LARGE SCALE GENOMIC DNA]</scope>
    <source>
        <strain evidence="3">RS5460</strain>
    </source>
</reference>